<dbReference type="InterPro" id="IPR050731">
    <property type="entry name" value="HRD1_E3_ubiq-ligases"/>
</dbReference>
<keyword evidence="13" id="KW-1185">Reference proteome</keyword>
<dbReference type="GO" id="GO:0036503">
    <property type="term" value="P:ERAD pathway"/>
    <property type="evidence" value="ECO:0007669"/>
    <property type="project" value="TreeGrafter"/>
</dbReference>
<feature type="transmembrane region" description="Helical" evidence="10">
    <location>
        <begin position="265"/>
        <end position="291"/>
    </location>
</feature>
<organism evidence="12 13">
    <name type="scientific">Littorina saxatilis</name>
    <dbReference type="NCBI Taxonomy" id="31220"/>
    <lineage>
        <taxon>Eukaryota</taxon>
        <taxon>Metazoa</taxon>
        <taxon>Spiralia</taxon>
        <taxon>Lophotrochozoa</taxon>
        <taxon>Mollusca</taxon>
        <taxon>Gastropoda</taxon>
        <taxon>Caenogastropoda</taxon>
        <taxon>Littorinimorpha</taxon>
        <taxon>Littorinoidea</taxon>
        <taxon>Littorinidae</taxon>
        <taxon>Littorina</taxon>
    </lineage>
</organism>
<evidence type="ECO:0000256" key="10">
    <source>
        <dbReference type="SAM" id="Phobius"/>
    </source>
</evidence>
<evidence type="ECO:0000256" key="8">
    <source>
        <dbReference type="PROSITE-ProRule" id="PRU00175"/>
    </source>
</evidence>
<dbReference type="SUPFAM" id="SSF57850">
    <property type="entry name" value="RING/U-box"/>
    <property type="match status" value="1"/>
</dbReference>
<evidence type="ECO:0000256" key="9">
    <source>
        <dbReference type="SAM" id="MobiDB-lite"/>
    </source>
</evidence>
<evidence type="ECO:0000256" key="1">
    <source>
        <dbReference type="ARBA" id="ARBA00004141"/>
    </source>
</evidence>
<evidence type="ECO:0000256" key="5">
    <source>
        <dbReference type="ARBA" id="ARBA00022833"/>
    </source>
</evidence>
<dbReference type="PANTHER" id="PTHR22763">
    <property type="entry name" value="RING ZINC FINGER PROTEIN"/>
    <property type="match status" value="1"/>
</dbReference>
<keyword evidence="2 10" id="KW-0812">Transmembrane</keyword>
<feature type="compositionally biased region" description="Acidic residues" evidence="9">
    <location>
        <begin position="653"/>
        <end position="665"/>
    </location>
</feature>
<feature type="transmembrane region" description="Helical" evidence="10">
    <location>
        <begin position="49"/>
        <end position="67"/>
    </location>
</feature>
<feature type="transmembrane region" description="Helical" evidence="10">
    <location>
        <begin position="74"/>
        <end position="93"/>
    </location>
</feature>
<dbReference type="InterPro" id="IPR013083">
    <property type="entry name" value="Znf_RING/FYVE/PHD"/>
</dbReference>
<reference evidence="12 13" key="1">
    <citation type="submission" date="2024-02" db="EMBL/GenBank/DDBJ databases">
        <title>Chromosome-scale genome assembly of the rough periwinkle Littorina saxatilis.</title>
        <authorList>
            <person name="De Jode A."/>
            <person name="Faria R."/>
            <person name="Formenti G."/>
            <person name="Sims Y."/>
            <person name="Smith T.P."/>
            <person name="Tracey A."/>
            <person name="Wood J.M.D."/>
            <person name="Zagrodzka Z.B."/>
            <person name="Johannesson K."/>
            <person name="Butlin R.K."/>
            <person name="Leder E.H."/>
        </authorList>
    </citation>
    <scope>NUCLEOTIDE SEQUENCE [LARGE SCALE GENOMIC DNA]</scope>
    <source>
        <strain evidence="12">Snail1</strain>
        <tissue evidence="12">Muscle</tissue>
    </source>
</reference>
<dbReference type="Proteomes" id="UP001374579">
    <property type="component" value="Unassembled WGS sequence"/>
</dbReference>
<keyword evidence="3" id="KW-0479">Metal-binding</keyword>
<feature type="transmembrane region" description="Helical" evidence="10">
    <location>
        <begin position="384"/>
        <end position="401"/>
    </location>
</feature>
<evidence type="ECO:0000256" key="4">
    <source>
        <dbReference type="ARBA" id="ARBA00022771"/>
    </source>
</evidence>
<gene>
    <name evidence="12" type="ORF">V1264_014111</name>
</gene>
<feature type="transmembrane region" description="Helical" evidence="10">
    <location>
        <begin position="457"/>
        <end position="477"/>
    </location>
</feature>
<dbReference type="PROSITE" id="PS50089">
    <property type="entry name" value="ZF_RING_2"/>
    <property type="match status" value="1"/>
</dbReference>
<dbReference type="GO" id="GO:0016020">
    <property type="term" value="C:membrane"/>
    <property type="evidence" value="ECO:0007669"/>
    <property type="project" value="UniProtKB-SubCell"/>
</dbReference>
<feature type="transmembrane region" description="Helical" evidence="10">
    <location>
        <begin position="413"/>
        <end position="436"/>
    </location>
</feature>
<comment type="subcellular location">
    <subcellularLocation>
        <location evidence="1">Membrane</location>
        <topology evidence="1">Multi-pass membrane protein</topology>
    </subcellularLocation>
</comment>
<accession>A0AAN9GJF0</accession>
<evidence type="ECO:0000256" key="7">
    <source>
        <dbReference type="ARBA" id="ARBA00023136"/>
    </source>
</evidence>
<dbReference type="Pfam" id="PF13639">
    <property type="entry name" value="zf-RING_2"/>
    <property type="match status" value="1"/>
</dbReference>
<dbReference type="PANTHER" id="PTHR22763:SF191">
    <property type="entry name" value="RING FINGER PROTEIN 145 HOMOLOG"/>
    <property type="match status" value="1"/>
</dbReference>
<evidence type="ECO:0000256" key="6">
    <source>
        <dbReference type="ARBA" id="ARBA00022989"/>
    </source>
</evidence>
<feature type="domain" description="RING-type" evidence="11">
    <location>
        <begin position="542"/>
        <end position="580"/>
    </location>
</feature>
<proteinExistence type="predicted"/>
<comment type="caution">
    <text evidence="12">The sequence shown here is derived from an EMBL/GenBank/DDBJ whole genome shotgun (WGS) entry which is preliminary data.</text>
</comment>
<name>A0AAN9GJF0_9CAEN</name>
<dbReference type="InterPro" id="IPR011016">
    <property type="entry name" value="Znf_RING-CH"/>
</dbReference>
<dbReference type="Gene3D" id="3.30.40.10">
    <property type="entry name" value="Zinc/RING finger domain, C3HC4 (zinc finger)"/>
    <property type="match status" value="1"/>
</dbReference>
<dbReference type="EMBL" id="JBAMIC010000003">
    <property type="protein sequence ID" value="KAK7110194.1"/>
    <property type="molecule type" value="Genomic_DNA"/>
</dbReference>
<evidence type="ECO:0000256" key="3">
    <source>
        <dbReference type="ARBA" id="ARBA00022723"/>
    </source>
</evidence>
<dbReference type="Pfam" id="PF13705">
    <property type="entry name" value="TRC8_N"/>
    <property type="match status" value="1"/>
</dbReference>
<protein>
    <recommendedName>
        <fullName evidence="11">RING-type domain-containing protein</fullName>
    </recommendedName>
</protein>
<feature type="transmembrane region" description="Helical" evidence="10">
    <location>
        <begin position="126"/>
        <end position="145"/>
    </location>
</feature>
<dbReference type="InterPro" id="IPR001841">
    <property type="entry name" value="Znf_RING"/>
</dbReference>
<dbReference type="AlphaFoldDB" id="A0AAN9GJF0"/>
<keyword evidence="5" id="KW-0862">Zinc</keyword>
<keyword evidence="4 8" id="KW-0863">Zinc-finger</keyword>
<dbReference type="GO" id="GO:0008270">
    <property type="term" value="F:zinc ion binding"/>
    <property type="evidence" value="ECO:0007669"/>
    <property type="project" value="UniProtKB-KW"/>
</dbReference>
<evidence type="ECO:0000313" key="13">
    <source>
        <dbReference type="Proteomes" id="UP001374579"/>
    </source>
</evidence>
<keyword evidence="6 10" id="KW-1133">Transmembrane helix</keyword>
<evidence type="ECO:0000259" key="11">
    <source>
        <dbReference type="PROSITE" id="PS50089"/>
    </source>
</evidence>
<feature type="transmembrane region" description="Helical" evidence="10">
    <location>
        <begin position="236"/>
        <end position="253"/>
    </location>
</feature>
<dbReference type="SMART" id="SM00184">
    <property type="entry name" value="RING"/>
    <property type="match status" value="1"/>
</dbReference>
<sequence>MVEPQWRISRVWVEAGVGVILRVPALFLLEAWCRTNPLKAIQVNTFDVEIIVTVVYYLTVVLALVLATLPLRQLVWLYMYIVSGGLLLASFLLSQEVVEGERARQDVDGSAFWTALLEDREHAQRLVLHLVAQAVVAALIAYLIDMKDWTKFLLLVFALPVFSRITGLPVVVMHVLHNFATIFTLMIGLFYVFNNLGNMIDMFKEGISRVAASIRLLGILPVLMTFWHAALLPVQLLLFWLILFISQLYVYLYTEGHPILQEGWIVILLASIGECCSTPISLFALCVTITYSSYAILSITKLYLQGFEAFTNDNDNMRGWTEGFTMLLIAVQTDVLDLRPLQRAFLMSILLFIVVSSLIQSMYEIADPVLLALSASHNKSVFKHLRAVALCTFLWMFPLYMTYSICQYFDLDFWLMVIVSSCLLTSVQVVGSLVVYSLFVYDSIRSEPWENLDDIIYLARAVTRVLEFIVAVFVVLYGLKESLFGEWSWINSAILIVHCYFNVWQRLQSGWKSFLLRWEAVKKVEKMPEVSAEQLAQHDDVCAICYNEMRTARITPCNHIFHSLCLRKWLYVKESCPMCHRDISQQDVNLQRDDNADRNINAAVLVPAAAQGIVVPGDGDAHHANVEKVEGSECSSSVSSMDSGATTESDVVDHEEADTVEADRM</sequence>
<dbReference type="GO" id="GO:0043161">
    <property type="term" value="P:proteasome-mediated ubiquitin-dependent protein catabolic process"/>
    <property type="evidence" value="ECO:0007669"/>
    <property type="project" value="TreeGrafter"/>
</dbReference>
<dbReference type="GO" id="GO:0061630">
    <property type="term" value="F:ubiquitin protein ligase activity"/>
    <property type="evidence" value="ECO:0007669"/>
    <property type="project" value="TreeGrafter"/>
</dbReference>
<dbReference type="CDD" id="cd16476">
    <property type="entry name" value="RING-H2_RNF139-like"/>
    <property type="match status" value="1"/>
</dbReference>
<feature type="transmembrane region" description="Helical" evidence="10">
    <location>
        <begin position="179"/>
        <end position="200"/>
    </location>
</feature>
<keyword evidence="7 10" id="KW-0472">Membrane</keyword>
<feature type="transmembrane region" description="Helical" evidence="10">
    <location>
        <begin position="212"/>
        <end position="230"/>
    </location>
</feature>
<evidence type="ECO:0000313" key="12">
    <source>
        <dbReference type="EMBL" id="KAK7110194.1"/>
    </source>
</evidence>
<dbReference type="SMART" id="SM00744">
    <property type="entry name" value="RINGv"/>
    <property type="match status" value="1"/>
</dbReference>
<feature type="transmembrane region" description="Helical" evidence="10">
    <location>
        <begin position="489"/>
        <end position="507"/>
    </location>
</feature>
<dbReference type="GO" id="GO:0012505">
    <property type="term" value="C:endomembrane system"/>
    <property type="evidence" value="ECO:0007669"/>
    <property type="project" value="TreeGrafter"/>
</dbReference>
<evidence type="ECO:0000256" key="2">
    <source>
        <dbReference type="ARBA" id="ARBA00022692"/>
    </source>
</evidence>
<feature type="region of interest" description="Disordered" evidence="9">
    <location>
        <begin position="630"/>
        <end position="665"/>
    </location>
</feature>
<feature type="transmembrane region" description="Helical" evidence="10">
    <location>
        <begin position="344"/>
        <end position="363"/>
    </location>
</feature>
<feature type="compositionally biased region" description="Low complexity" evidence="9">
    <location>
        <begin position="632"/>
        <end position="643"/>
    </location>
</feature>
<dbReference type="InterPro" id="IPR025754">
    <property type="entry name" value="TRC8_N_dom"/>
</dbReference>